<keyword evidence="3" id="KW-0804">Transcription</keyword>
<dbReference type="STRING" id="1229726.GRFL_1056"/>
<dbReference type="PRINTS" id="PR00038">
    <property type="entry name" value="HTHLUXR"/>
</dbReference>
<protein>
    <submittedName>
        <fullName evidence="4">Transcriptional regulator, LuxR family</fullName>
    </submittedName>
</protein>
<proteinExistence type="predicted"/>
<dbReference type="Proteomes" id="UP000186230">
    <property type="component" value="Chromosome"/>
</dbReference>
<dbReference type="GO" id="GO:0003677">
    <property type="term" value="F:DNA binding"/>
    <property type="evidence" value="ECO:0007669"/>
    <property type="project" value="UniProtKB-KW"/>
</dbReference>
<gene>
    <name evidence="4" type="ORF">GRFL_1056</name>
</gene>
<keyword evidence="5" id="KW-1185">Reference proteome</keyword>
<dbReference type="PROSITE" id="PS00622">
    <property type="entry name" value="HTH_LUXR_1"/>
    <property type="match status" value="1"/>
</dbReference>
<evidence type="ECO:0000256" key="3">
    <source>
        <dbReference type="ARBA" id="ARBA00023163"/>
    </source>
</evidence>
<dbReference type="PANTHER" id="PTHR44688:SF16">
    <property type="entry name" value="DNA-BINDING TRANSCRIPTIONAL ACTIVATOR DEVR_DOSR"/>
    <property type="match status" value="1"/>
</dbReference>
<dbReference type="CDD" id="cd06170">
    <property type="entry name" value="LuxR_C_like"/>
    <property type="match status" value="1"/>
</dbReference>
<organism evidence="4 5">
    <name type="scientific">Christiangramia flava JLT2011</name>
    <dbReference type="NCBI Taxonomy" id="1229726"/>
    <lineage>
        <taxon>Bacteria</taxon>
        <taxon>Pseudomonadati</taxon>
        <taxon>Bacteroidota</taxon>
        <taxon>Flavobacteriia</taxon>
        <taxon>Flavobacteriales</taxon>
        <taxon>Flavobacteriaceae</taxon>
        <taxon>Christiangramia</taxon>
    </lineage>
</organism>
<dbReference type="EMBL" id="CP016359">
    <property type="protein sequence ID" value="APU67780.1"/>
    <property type="molecule type" value="Genomic_DNA"/>
</dbReference>
<dbReference type="Gene3D" id="3.30.450.20">
    <property type="entry name" value="PAS domain"/>
    <property type="match status" value="1"/>
</dbReference>
<accession>A0A1L7I2F7</accession>
<sequence length="268" mass="30744">MNDELNGIVQYWKEEYSSHLKEYSSYDAGEQFRRVASIFTPGRSFYYIVNFHDLQLDELSKSVTKFVQKDYEKIRMEDLLATIIPEDLKGVANKEGVIKDFYNRFLSKEEILSYKVVYSYRSTGLDGEIKNMLHQATILSTDENGIIRHAFSMHTDVSHLNLSPNDDISFIHMDGGISYCNIKTDTGSFDPKNTEFEDNNLNQLFSDREKEIIKMLAEGHNAKDIAEALNLSPHTVRTHRRNMLSKTGYTNTAQLIAKCLVAGVINME</sequence>
<dbReference type="SUPFAM" id="SSF46894">
    <property type="entry name" value="C-terminal effector domain of the bipartite response regulators"/>
    <property type="match status" value="1"/>
</dbReference>
<evidence type="ECO:0000313" key="4">
    <source>
        <dbReference type="EMBL" id="APU67780.1"/>
    </source>
</evidence>
<dbReference type="RefSeq" id="WP_083643622.1">
    <property type="nucleotide sequence ID" value="NZ_AMRU01000002.1"/>
</dbReference>
<dbReference type="PROSITE" id="PS50043">
    <property type="entry name" value="HTH_LUXR_2"/>
    <property type="match status" value="1"/>
</dbReference>
<dbReference type="Gene3D" id="1.10.10.10">
    <property type="entry name" value="Winged helix-like DNA-binding domain superfamily/Winged helix DNA-binding domain"/>
    <property type="match status" value="1"/>
</dbReference>
<dbReference type="InterPro" id="IPR000792">
    <property type="entry name" value="Tscrpt_reg_LuxR_C"/>
</dbReference>
<evidence type="ECO:0000256" key="2">
    <source>
        <dbReference type="ARBA" id="ARBA00023125"/>
    </source>
</evidence>
<keyword evidence="2" id="KW-0238">DNA-binding</keyword>
<dbReference type="KEGG" id="gfl:GRFL_1056"/>
<keyword evidence="1" id="KW-0805">Transcription regulation</keyword>
<dbReference type="InterPro" id="IPR036388">
    <property type="entry name" value="WH-like_DNA-bd_sf"/>
</dbReference>
<dbReference type="GO" id="GO:0006355">
    <property type="term" value="P:regulation of DNA-templated transcription"/>
    <property type="evidence" value="ECO:0007669"/>
    <property type="project" value="InterPro"/>
</dbReference>
<name>A0A1L7I2F7_9FLAO</name>
<evidence type="ECO:0000256" key="1">
    <source>
        <dbReference type="ARBA" id="ARBA00023015"/>
    </source>
</evidence>
<dbReference type="Pfam" id="PF00196">
    <property type="entry name" value="GerE"/>
    <property type="match status" value="1"/>
</dbReference>
<dbReference type="PANTHER" id="PTHR44688">
    <property type="entry name" value="DNA-BINDING TRANSCRIPTIONAL ACTIVATOR DEVR_DOSR"/>
    <property type="match status" value="1"/>
</dbReference>
<dbReference type="AlphaFoldDB" id="A0A1L7I2F7"/>
<reference evidence="4 5" key="1">
    <citation type="submission" date="2016-07" db="EMBL/GenBank/DDBJ databases">
        <title>Multi-omics approach to identify versatile polysaccharide utilization systems of a marine flavobacterium Gramella flava.</title>
        <authorList>
            <person name="Tang K."/>
        </authorList>
    </citation>
    <scope>NUCLEOTIDE SEQUENCE [LARGE SCALE GENOMIC DNA]</scope>
    <source>
        <strain evidence="4 5">JLT2011</strain>
    </source>
</reference>
<dbReference type="OrthoDB" id="965844at2"/>
<dbReference type="InterPro" id="IPR016032">
    <property type="entry name" value="Sig_transdc_resp-reg_C-effctor"/>
</dbReference>
<dbReference type="SMART" id="SM00421">
    <property type="entry name" value="HTH_LUXR"/>
    <property type="match status" value="1"/>
</dbReference>
<evidence type="ECO:0000313" key="5">
    <source>
        <dbReference type="Proteomes" id="UP000186230"/>
    </source>
</evidence>